<evidence type="ECO:0000256" key="1">
    <source>
        <dbReference type="SAM" id="MobiDB-lite"/>
    </source>
</evidence>
<gene>
    <name evidence="2" type="ORF">XNOV1_A037926</name>
</gene>
<dbReference type="Proteomes" id="UP001178508">
    <property type="component" value="Chromosome 20"/>
</dbReference>
<name>A0AAV1H9I0_XYRNO</name>
<keyword evidence="3" id="KW-1185">Reference proteome</keyword>
<proteinExistence type="predicted"/>
<feature type="compositionally biased region" description="Polar residues" evidence="1">
    <location>
        <begin position="35"/>
        <end position="49"/>
    </location>
</feature>
<reference evidence="2" key="1">
    <citation type="submission" date="2023-08" db="EMBL/GenBank/DDBJ databases">
        <authorList>
            <person name="Alioto T."/>
            <person name="Alioto T."/>
            <person name="Gomez Garrido J."/>
        </authorList>
    </citation>
    <scope>NUCLEOTIDE SEQUENCE</scope>
</reference>
<feature type="non-terminal residue" evidence="2">
    <location>
        <position position="1"/>
    </location>
</feature>
<dbReference type="AlphaFoldDB" id="A0AAV1H9I0"/>
<accession>A0AAV1H9I0</accession>
<feature type="region of interest" description="Disordered" evidence="1">
    <location>
        <begin position="19"/>
        <end position="49"/>
    </location>
</feature>
<dbReference type="EMBL" id="OY660883">
    <property type="protein sequence ID" value="CAJ1081676.1"/>
    <property type="molecule type" value="Genomic_DNA"/>
</dbReference>
<sequence>SDLAPVRGFAQICECTATSDERKPRRSDCKHSPEKSPSTFSGQKWKNLD</sequence>
<protein>
    <submittedName>
        <fullName evidence="2">Uncharacterized protein</fullName>
    </submittedName>
</protein>
<feature type="compositionally biased region" description="Basic and acidic residues" evidence="1">
    <location>
        <begin position="19"/>
        <end position="34"/>
    </location>
</feature>
<organism evidence="2 3">
    <name type="scientific">Xyrichtys novacula</name>
    <name type="common">Pearly razorfish</name>
    <name type="synonym">Hemipteronotus novacula</name>
    <dbReference type="NCBI Taxonomy" id="13765"/>
    <lineage>
        <taxon>Eukaryota</taxon>
        <taxon>Metazoa</taxon>
        <taxon>Chordata</taxon>
        <taxon>Craniata</taxon>
        <taxon>Vertebrata</taxon>
        <taxon>Euteleostomi</taxon>
        <taxon>Actinopterygii</taxon>
        <taxon>Neopterygii</taxon>
        <taxon>Teleostei</taxon>
        <taxon>Neoteleostei</taxon>
        <taxon>Acanthomorphata</taxon>
        <taxon>Eupercaria</taxon>
        <taxon>Labriformes</taxon>
        <taxon>Labridae</taxon>
        <taxon>Xyrichtys</taxon>
    </lineage>
</organism>
<evidence type="ECO:0000313" key="3">
    <source>
        <dbReference type="Proteomes" id="UP001178508"/>
    </source>
</evidence>
<evidence type="ECO:0000313" key="2">
    <source>
        <dbReference type="EMBL" id="CAJ1081676.1"/>
    </source>
</evidence>